<dbReference type="Pfam" id="PF23355">
    <property type="entry name" value="IFT52_GIFT"/>
    <property type="match status" value="1"/>
</dbReference>
<feature type="non-terminal residue" evidence="2">
    <location>
        <position position="1"/>
    </location>
</feature>
<dbReference type="InterPro" id="IPR055458">
    <property type="entry name" value="IFT52_GIFT"/>
</dbReference>
<protein>
    <recommendedName>
        <fullName evidence="1">IFT52 GIFT domain-containing protein</fullName>
    </recommendedName>
</protein>
<proteinExistence type="predicted"/>
<dbReference type="PANTHER" id="PTHR12969:SF7">
    <property type="entry name" value="INTRAFLAGELLAR TRANSPORT PROTEIN 52 HOMOLOG"/>
    <property type="match status" value="1"/>
</dbReference>
<dbReference type="EMBL" id="LAZR01003109">
    <property type="protein sequence ID" value="KKN21898.1"/>
    <property type="molecule type" value="Genomic_DNA"/>
</dbReference>
<dbReference type="InterPro" id="IPR029062">
    <property type="entry name" value="Class_I_gatase-like"/>
</dbReference>
<organism evidence="2">
    <name type="scientific">marine sediment metagenome</name>
    <dbReference type="NCBI Taxonomy" id="412755"/>
    <lineage>
        <taxon>unclassified sequences</taxon>
        <taxon>metagenomes</taxon>
        <taxon>ecological metagenomes</taxon>
    </lineage>
</organism>
<dbReference type="PANTHER" id="PTHR12969">
    <property type="entry name" value="NGD5/OSM-6/IFT52"/>
    <property type="match status" value="1"/>
</dbReference>
<dbReference type="Gene3D" id="3.40.50.880">
    <property type="match status" value="1"/>
</dbReference>
<feature type="domain" description="IFT52 GIFT" evidence="1">
    <location>
        <begin position="6"/>
        <end position="108"/>
    </location>
</feature>
<dbReference type="AlphaFoldDB" id="A0A0F9RXK2"/>
<name>A0A0F9RXK2_9ZZZZ</name>
<sequence length="265" mass="30029">KLTPYDLFIIGVPKLGPKLDSDEIEDLVNYVNNGGSLLVVNDEGGDYKSKNNLSELTKNFGITFNNDLLFDNKYFSKDNTHPLIRDFRSHFITREITEIIHSNGCTLTIEKSVENANTEVQAIAYSSVNTSWHRIFNGDEWIDESVQNLPIIGTAHYGLGKVVALGNLSLFSSLNESYGIRAADNYNLIVNIISWLLNKASSEKEKTIKPIYLTVPIEQDLYYWIKDLLNNGNWHSVEEVINYGLKLVKSNMKKQDDNSKAQTIF</sequence>
<accession>A0A0F9RXK2</accession>
<evidence type="ECO:0000313" key="2">
    <source>
        <dbReference type="EMBL" id="KKN21898.1"/>
    </source>
</evidence>
<comment type="caution">
    <text evidence="2">The sequence shown here is derived from an EMBL/GenBank/DDBJ whole genome shotgun (WGS) entry which is preliminary data.</text>
</comment>
<evidence type="ECO:0000259" key="1">
    <source>
        <dbReference type="Pfam" id="PF23355"/>
    </source>
</evidence>
<gene>
    <name evidence="2" type="ORF">LCGC14_0920640</name>
</gene>
<dbReference type="SUPFAM" id="SSF52317">
    <property type="entry name" value="Class I glutamine amidotransferase-like"/>
    <property type="match status" value="1"/>
</dbReference>
<reference evidence="2" key="1">
    <citation type="journal article" date="2015" name="Nature">
        <title>Complex archaea that bridge the gap between prokaryotes and eukaryotes.</title>
        <authorList>
            <person name="Spang A."/>
            <person name="Saw J.H."/>
            <person name="Jorgensen S.L."/>
            <person name="Zaremba-Niedzwiedzka K."/>
            <person name="Martijn J."/>
            <person name="Lind A.E."/>
            <person name="van Eijk R."/>
            <person name="Schleper C."/>
            <person name="Guy L."/>
            <person name="Ettema T.J."/>
        </authorList>
    </citation>
    <scope>NUCLEOTIDE SEQUENCE</scope>
</reference>
<dbReference type="InterPro" id="IPR039975">
    <property type="entry name" value="IFT52"/>
</dbReference>